<dbReference type="PROSITE" id="PS01011">
    <property type="entry name" value="FOLYLPOLYGLU_SYNT_1"/>
    <property type="match status" value="1"/>
</dbReference>
<accession>A0A4R1K2V6</accession>
<evidence type="ECO:0000256" key="20">
    <source>
        <dbReference type="ARBA" id="ARBA00049161"/>
    </source>
</evidence>
<evidence type="ECO:0000256" key="10">
    <source>
        <dbReference type="ARBA" id="ARBA00022741"/>
    </source>
</evidence>
<dbReference type="GO" id="GO:0046656">
    <property type="term" value="P:folic acid biosynthetic process"/>
    <property type="evidence" value="ECO:0007669"/>
    <property type="project" value="UniProtKB-KW"/>
</dbReference>
<dbReference type="Gene3D" id="3.40.1190.10">
    <property type="entry name" value="Mur-like, catalytic domain"/>
    <property type="match status" value="1"/>
</dbReference>
<dbReference type="InterPro" id="IPR036565">
    <property type="entry name" value="Mur-like_cat_sf"/>
</dbReference>
<keyword evidence="8" id="KW-0436">Ligase</keyword>
<evidence type="ECO:0000256" key="4">
    <source>
        <dbReference type="ARBA" id="ARBA00008276"/>
    </source>
</evidence>
<comment type="pathway">
    <text evidence="3">Cofactor biosynthesis; tetrahydrofolylpolyglutamate biosynthesis.</text>
</comment>
<evidence type="ECO:0000256" key="7">
    <source>
        <dbReference type="ARBA" id="ARBA00019357"/>
    </source>
</evidence>
<comment type="similarity">
    <text evidence="4">Belongs to the folylpolyglutamate synthase family.</text>
</comment>
<dbReference type="AlphaFoldDB" id="A0A4R1K2V6"/>
<evidence type="ECO:0000259" key="21">
    <source>
        <dbReference type="Pfam" id="PF02875"/>
    </source>
</evidence>
<dbReference type="SUPFAM" id="SSF53623">
    <property type="entry name" value="MurD-like peptide ligases, catalytic domain"/>
    <property type="match status" value="1"/>
</dbReference>
<dbReference type="InterPro" id="IPR001645">
    <property type="entry name" value="Folylpolyglutamate_synth"/>
</dbReference>
<keyword evidence="13" id="KW-0289">Folate biosynthesis</keyword>
<evidence type="ECO:0000256" key="12">
    <source>
        <dbReference type="ARBA" id="ARBA00022842"/>
    </source>
</evidence>
<keyword evidence="12" id="KW-0460">Magnesium</keyword>
<evidence type="ECO:0000313" key="23">
    <source>
        <dbReference type="EMBL" id="TCK58352.1"/>
    </source>
</evidence>
<dbReference type="SUPFAM" id="SSF53244">
    <property type="entry name" value="MurD-like peptide ligases, peptide-binding domain"/>
    <property type="match status" value="1"/>
</dbReference>
<evidence type="ECO:0000256" key="8">
    <source>
        <dbReference type="ARBA" id="ARBA00022598"/>
    </source>
</evidence>
<evidence type="ECO:0000256" key="1">
    <source>
        <dbReference type="ARBA" id="ARBA00002714"/>
    </source>
</evidence>
<comment type="caution">
    <text evidence="23">The sequence shown here is derived from an EMBL/GenBank/DDBJ whole genome shotgun (WGS) entry which is preliminary data.</text>
</comment>
<comment type="catalytic activity">
    <reaction evidence="20">
        <text>7,8-dihydropteroate + L-glutamate + ATP = 7,8-dihydrofolate + ADP + phosphate + H(+)</text>
        <dbReference type="Rhea" id="RHEA:23584"/>
        <dbReference type="ChEBI" id="CHEBI:15378"/>
        <dbReference type="ChEBI" id="CHEBI:17839"/>
        <dbReference type="ChEBI" id="CHEBI:29985"/>
        <dbReference type="ChEBI" id="CHEBI:30616"/>
        <dbReference type="ChEBI" id="CHEBI:43474"/>
        <dbReference type="ChEBI" id="CHEBI:57451"/>
        <dbReference type="ChEBI" id="CHEBI:456216"/>
        <dbReference type="EC" id="6.3.2.12"/>
    </reaction>
</comment>
<feature type="domain" description="Mur ligase central" evidence="22">
    <location>
        <begin position="46"/>
        <end position="218"/>
    </location>
</feature>
<proteinExistence type="inferred from homology"/>
<keyword evidence="9" id="KW-0479">Metal-binding</keyword>
<evidence type="ECO:0000256" key="2">
    <source>
        <dbReference type="ARBA" id="ARBA00004799"/>
    </source>
</evidence>
<evidence type="ECO:0000256" key="14">
    <source>
        <dbReference type="ARBA" id="ARBA00030048"/>
    </source>
</evidence>
<evidence type="ECO:0000256" key="9">
    <source>
        <dbReference type="ARBA" id="ARBA00022723"/>
    </source>
</evidence>
<evidence type="ECO:0000256" key="11">
    <source>
        <dbReference type="ARBA" id="ARBA00022840"/>
    </source>
</evidence>
<keyword evidence="10" id="KW-0547">Nucleotide-binding</keyword>
<comment type="pathway">
    <text evidence="2">Cofactor biosynthesis; tetrahydrofolate biosynthesis; 7,8-dihydrofolate from 2-amino-4-hydroxy-6-hydroxymethyl-7,8-dihydropteridine diphosphate and 4-aminobenzoate: step 2/2.</text>
</comment>
<evidence type="ECO:0000256" key="5">
    <source>
        <dbReference type="ARBA" id="ARBA00013023"/>
    </source>
</evidence>
<evidence type="ECO:0000256" key="3">
    <source>
        <dbReference type="ARBA" id="ARBA00005150"/>
    </source>
</evidence>
<dbReference type="InterPro" id="IPR013221">
    <property type="entry name" value="Mur_ligase_cen"/>
</dbReference>
<name>A0A4R1K2V6_9BACT</name>
<evidence type="ECO:0000256" key="13">
    <source>
        <dbReference type="ARBA" id="ARBA00022909"/>
    </source>
</evidence>
<evidence type="ECO:0000259" key="22">
    <source>
        <dbReference type="Pfam" id="PF08245"/>
    </source>
</evidence>
<dbReference type="EMBL" id="SMGG01000007">
    <property type="protein sequence ID" value="TCK58352.1"/>
    <property type="molecule type" value="Genomic_DNA"/>
</dbReference>
<organism evidence="23 24">
    <name type="scientific">Seleniivibrio woodruffii</name>
    <dbReference type="NCBI Taxonomy" id="1078050"/>
    <lineage>
        <taxon>Bacteria</taxon>
        <taxon>Pseudomonadati</taxon>
        <taxon>Deferribacterota</taxon>
        <taxon>Deferribacteres</taxon>
        <taxon>Deferribacterales</taxon>
        <taxon>Geovibrionaceae</taxon>
        <taxon>Seleniivibrio</taxon>
    </lineage>
</organism>
<evidence type="ECO:0000313" key="24">
    <source>
        <dbReference type="Proteomes" id="UP000294614"/>
    </source>
</evidence>
<dbReference type="InterPro" id="IPR036615">
    <property type="entry name" value="Mur_ligase_C_dom_sf"/>
</dbReference>
<comment type="catalytic activity">
    <reaction evidence="17">
        <text>(6S)-5,6,7,8-tetrahydrofolyl-(gamma-L-Glu)(n) + L-glutamate + ATP = (6S)-5,6,7,8-tetrahydrofolyl-(gamma-L-Glu)(n+1) + ADP + phosphate + H(+)</text>
        <dbReference type="Rhea" id="RHEA:10580"/>
        <dbReference type="Rhea" id="RHEA-COMP:14738"/>
        <dbReference type="Rhea" id="RHEA-COMP:14740"/>
        <dbReference type="ChEBI" id="CHEBI:15378"/>
        <dbReference type="ChEBI" id="CHEBI:29985"/>
        <dbReference type="ChEBI" id="CHEBI:30616"/>
        <dbReference type="ChEBI" id="CHEBI:43474"/>
        <dbReference type="ChEBI" id="CHEBI:141005"/>
        <dbReference type="ChEBI" id="CHEBI:456216"/>
        <dbReference type="EC" id="6.3.2.17"/>
    </reaction>
</comment>
<dbReference type="EC" id="6.3.2.12" evidence="5"/>
<dbReference type="GO" id="GO:0046872">
    <property type="term" value="F:metal ion binding"/>
    <property type="evidence" value="ECO:0007669"/>
    <property type="project" value="UniProtKB-KW"/>
</dbReference>
<dbReference type="GO" id="GO:0004326">
    <property type="term" value="F:tetrahydrofolylpolyglutamate synthase activity"/>
    <property type="evidence" value="ECO:0007669"/>
    <property type="project" value="UniProtKB-EC"/>
</dbReference>
<evidence type="ECO:0000256" key="18">
    <source>
        <dbReference type="ARBA" id="ARBA00047808"/>
    </source>
</evidence>
<evidence type="ECO:0000256" key="6">
    <source>
        <dbReference type="ARBA" id="ARBA00013025"/>
    </source>
</evidence>
<evidence type="ECO:0000256" key="15">
    <source>
        <dbReference type="ARBA" id="ARBA00030592"/>
    </source>
</evidence>
<dbReference type="NCBIfam" id="TIGR01499">
    <property type="entry name" value="folC"/>
    <property type="match status" value="1"/>
</dbReference>
<dbReference type="PANTHER" id="PTHR11136">
    <property type="entry name" value="FOLYLPOLYGLUTAMATE SYNTHASE-RELATED"/>
    <property type="match status" value="1"/>
</dbReference>
<dbReference type="Proteomes" id="UP000294614">
    <property type="component" value="Unassembled WGS sequence"/>
</dbReference>
<dbReference type="Pfam" id="PF08245">
    <property type="entry name" value="Mur_ligase_M"/>
    <property type="match status" value="1"/>
</dbReference>
<gene>
    <name evidence="23" type="ORF">C8D98_2550</name>
</gene>
<dbReference type="Pfam" id="PF02875">
    <property type="entry name" value="Mur_ligase_C"/>
    <property type="match status" value="1"/>
</dbReference>
<dbReference type="InterPro" id="IPR018109">
    <property type="entry name" value="Folylpolyglutamate_synth_CS"/>
</dbReference>
<dbReference type="GO" id="GO:0005524">
    <property type="term" value="F:ATP binding"/>
    <property type="evidence" value="ECO:0007669"/>
    <property type="project" value="UniProtKB-KW"/>
</dbReference>
<comment type="catalytic activity">
    <reaction evidence="18">
        <text>10-formyltetrahydrofolyl-(gamma-L-Glu)(n) + L-glutamate + ATP = 10-formyltetrahydrofolyl-(gamma-L-Glu)(n+1) + ADP + phosphate + H(+)</text>
        <dbReference type="Rhea" id="RHEA:51904"/>
        <dbReference type="Rhea" id="RHEA-COMP:13088"/>
        <dbReference type="Rhea" id="RHEA-COMP:14300"/>
        <dbReference type="ChEBI" id="CHEBI:15378"/>
        <dbReference type="ChEBI" id="CHEBI:29985"/>
        <dbReference type="ChEBI" id="CHEBI:30616"/>
        <dbReference type="ChEBI" id="CHEBI:43474"/>
        <dbReference type="ChEBI" id="CHEBI:134413"/>
        <dbReference type="ChEBI" id="CHEBI:456216"/>
        <dbReference type="EC" id="6.3.2.17"/>
    </reaction>
</comment>
<dbReference type="PANTHER" id="PTHR11136:SF0">
    <property type="entry name" value="DIHYDROFOLATE SYNTHETASE-RELATED"/>
    <property type="match status" value="1"/>
</dbReference>
<evidence type="ECO:0000256" key="16">
    <source>
        <dbReference type="ARBA" id="ARBA00032510"/>
    </source>
</evidence>
<dbReference type="GO" id="GO:0005737">
    <property type="term" value="C:cytoplasm"/>
    <property type="evidence" value="ECO:0007669"/>
    <property type="project" value="TreeGrafter"/>
</dbReference>
<dbReference type="InterPro" id="IPR004101">
    <property type="entry name" value="Mur_ligase_C"/>
</dbReference>
<keyword evidence="11" id="KW-0067">ATP-binding</keyword>
<comment type="catalytic activity">
    <reaction evidence="19">
        <text>(6R)-5,10-methylenetetrahydrofolyl-(gamma-L-Glu)(n) + L-glutamate + ATP = (6R)-5,10-methylenetetrahydrofolyl-(gamma-L-Glu)(n+1) + ADP + phosphate + H(+)</text>
        <dbReference type="Rhea" id="RHEA:51912"/>
        <dbReference type="Rhea" id="RHEA-COMP:13257"/>
        <dbReference type="Rhea" id="RHEA-COMP:13258"/>
        <dbReference type="ChEBI" id="CHEBI:15378"/>
        <dbReference type="ChEBI" id="CHEBI:29985"/>
        <dbReference type="ChEBI" id="CHEBI:30616"/>
        <dbReference type="ChEBI" id="CHEBI:43474"/>
        <dbReference type="ChEBI" id="CHEBI:136572"/>
        <dbReference type="ChEBI" id="CHEBI:456216"/>
        <dbReference type="EC" id="6.3.2.17"/>
    </reaction>
</comment>
<dbReference type="PROSITE" id="PS01012">
    <property type="entry name" value="FOLYLPOLYGLU_SYNT_2"/>
    <property type="match status" value="1"/>
</dbReference>
<feature type="domain" description="Mur ligase C-terminal" evidence="21">
    <location>
        <begin position="258"/>
        <end position="362"/>
    </location>
</feature>
<comment type="function">
    <text evidence="1">Functions in two distinct reactions of the de novo folate biosynthetic pathway. Catalyzes the addition of a glutamate residue to dihydropteroate (7,8-dihydropteroate or H2Pte) to form dihydrofolate (7,8-dihydrofolate monoglutamate or H2Pte-Glu). Also catalyzes successive additions of L-glutamate to tetrahydrofolate or 10-formyltetrahydrofolate or 5,10-methylenetetrahydrofolate, leading to folylpolyglutamate derivatives.</text>
</comment>
<evidence type="ECO:0000256" key="19">
    <source>
        <dbReference type="ARBA" id="ARBA00049035"/>
    </source>
</evidence>
<dbReference type="RefSeq" id="WP_132874526.1">
    <property type="nucleotide sequence ID" value="NZ_SMGG01000007.1"/>
</dbReference>
<dbReference type="OrthoDB" id="9809356at2"/>
<sequence>MPYSLFEVFFKNRGEFKNLELTLKRIKTAAESYGIGDNIAKNIIHIAGTNGKGSTSYFIDQILRHRGLSTGLFTSPHISSVTERIKLNGADISGEEFDRIFSIIEPSILINSLSYFETLTLIAFYYYMENQPDAVIIETGLGGRFDSTNILDRKIPVITSISMDHMEYLGNDIISIANEKLAIIKNNPLFFLGANTKEVSDHARKEFADRRIIQSDYSETAHRGFQPPYADNLRLAEAVCDHIIKGSVPDTLKLPPCRMERFGRFVLDGAHNEDGLNRLMANYKDKKPIVIFSCTRDRDAQKHINIIKQAASEVILTQIPNNERSIDVNDLITDAHKRADVWDAVKLAVELKQNTDILVCGSLYLCAAVREILVKGSL</sequence>
<dbReference type="EC" id="6.3.2.17" evidence="6"/>
<reference evidence="23 24" key="1">
    <citation type="submission" date="2019-03" db="EMBL/GenBank/DDBJ databases">
        <title>Genomic Encyclopedia of Type Strains, Phase IV (KMG-IV): sequencing the most valuable type-strain genomes for metagenomic binning, comparative biology and taxonomic classification.</title>
        <authorList>
            <person name="Goeker M."/>
        </authorList>
    </citation>
    <scope>NUCLEOTIDE SEQUENCE [LARGE SCALE GENOMIC DNA]</scope>
    <source>
        <strain evidence="23 24">DSM 24984</strain>
    </source>
</reference>
<dbReference type="GO" id="GO:0008841">
    <property type="term" value="F:dihydrofolate synthase activity"/>
    <property type="evidence" value="ECO:0007669"/>
    <property type="project" value="UniProtKB-EC"/>
</dbReference>
<keyword evidence="24" id="KW-1185">Reference proteome</keyword>
<evidence type="ECO:0000256" key="17">
    <source>
        <dbReference type="ARBA" id="ARBA00047493"/>
    </source>
</evidence>
<dbReference type="Gene3D" id="3.90.190.20">
    <property type="entry name" value="Mur ligase, C-terminal domain"/>
    <property type="match status" value="1"/>
</dbReference>
<protein>
    <recommendedName>
        <fullName evidence="7">Dihydrofolate synthase/folylpolyglutamate synthase</fullName>
        <ecNumber evidence="5">6.3.2.12</ecNumber>
        <ecNumber evidence="6">6.3.2.17</ecNumber>
    </recommendedName>
    <alternativeName>
        <fullName evidence="16">Folylpoly-gamma-glutamate synthetase-dihydrofolate synthetase</fullName>
    </alternativeName>
    <alternativeName>
        <fullName evidence="14">Folylpolyglutamate synthetase</fullName>
    </alternativeName>
    <alternativeName>
        <fullName evidence="15">Tetrahydrofolylpolyglutamate synthase</fullName>
    </alternativeName>
</protein>